<dbReference type="EMBL" id="RWJN01000164">
    <property type="protein sequence ID" value="TCD65777.1"/>
    <property type="molecule type" value="Genomic_DNA"/>
</dbReference>
<comment type="caution">
    <text evidence="1">The sequence shown here is derived from an EMBL/GenBank/DDBJ whole genome shotgun (WGS) entry which is preliminary data.</text>
</comment>
<organism evidence="1 2">
    <name type="scientific">Steccherinum ochraceum</name>
    <dbReference type="NCBI Taxonomy" id="92696"/>
    <lineage>
        <taxon>Eukaryota</taxon>
        <taxon>Fungi</taxon>
        <taxon>Dikarya</taxon>
        <taxon>Basidiomycota</taxon>
        <taxon>Agaricomycotina</taxon>
        <taxon>Agaricomycetes</taxon>
        <taxon>Polyporales</taxon>
        <taxon>Steccherinaceae</taxon>
        <taxon>Steccherinum</taxon>
    </lineage>
</organism>
<dbReference type="Proteomes" id="UP000292702">
    <property type="component" value="Unassembled WGS sequence"/>
</dbReference>
<evidence type="ECO:0000313" key="2">
    <source>
        <dbReference type="Proteomes" id="UP000292702"/>
    </source>
</evidence>
<accession>A0A4V6N757</accession>
<evidence type="ECO:0000313" key="1">
    <source>
        <dbReference type="EMBL" id="TCD65777.1"/>
    </source>
</evidence>
<dbReference type="AlphaFoldDB" id="A0A4V6N757"/>
<proteinExistence type="predicted"/>
<reference evidence="1 2" key="1">
    <citation type="submission" date="2018-11" db="EMBL/GenBank/DDBJ databases">
        <title>Genome assembly of Steccherinum ochraceum LE-BIN_3174, the white-rot fungus of the Steccherinaceae family (The Residual Polyporoid clade, Polyporales, Basidiomycota).</title>
        <authorList>
            <person name="Fedorova T.V."/>
            <person name="Glazunova O.A."/>
            <person name="Landesman E.O."/>
            <person name="Moiseenko K.V."/>
            <person name="Psurtseva N.V."/>
            <person name="Savinova O.S."/>
            <person name="Shakhova N.V."/>
            <person name="Tyazhelova T.V."/>
            <person name="Vasina D.V."/>
        </authorList>
    </citation>
    <scope>NUCLEOTIDE SEQUENCE [LARGE SCALE GENOMIC DNA]</scope>
    <source>
        <strain evidence="1 2">LE-BIN_3174</strain>
    </source>
</reference>
<protein>
    <submittedName>
        <fullName evidence="1">Uncharacterized protein</fullName>
    </submittedName>
</protein>
<name>A0A4V6N757_9APHY</name>
<gene>
    <name evidence="1" type="ORF">EIP91_002216</name>
</gene>
<keyword evidence="2" id="KW-1185">Reference proteome</keyword>
<sequence length="91" mass="10253">MRLSAALSPKLDRSRKAYREELFLVDKDEESDVEIEEVVCEEGTPEFATQGHKLPYGGHILWQDMAEIWQSLAVDMAVCYDGGHVALDGRV</sequence>